<proteinExistence type="predicted"/>
<sequence length="129" mass="13537">MVSQTSSIKTPEDQAIATPFQFSALFDVAVFSFTLEADTMPSDSGGGEAQEVVLSITVPGAALGDFVFISPAVDVVGTSFVAYVTAANTVTLQIENLTGTDSTAFDTATKGFVGLILRFKPNVIYDLKD</sequence>
<comment type="caution">
    <text evidence="1">The sequence shown here is derived from an EMBL/GenBank/DDBJ whole genome shotgun (WGS) entry which is preliminary data.</text>
</comment>
<organism evidence="1">
    <name type="scientific">marine sediment metagenome</name>
    <dbReference type="NCBI Taxonomy" id="412755"/>
    <lineage>
        <taxon>unclassified sequences</taxon>
        <taxon>metagenomes</taxon>
        <taxon>ecological metagenomes</taxon>
    </lineage>
</organism>
<reference evidence="1" key="1">
    <citation type="journal article" date="2015" name="Nature">
        <title>Complex archaea that bridge the gap between prokaryotes and eukaryotes.</title>
        <authorList>
            <person name="Spang A."/>
            <person name="Saw J.H."/>
            <person name="Jorgensen S.L."/>
            <person name="Zaremba-Niedzwiedzka K."/>
            <person name="Martijn J."/>
            <person name="Lind A.E."/>
            <person name="van Eijk R."/>
            <person name="Schleper C."/>
            <person name="Guy L."/>
            <person name="Ettema T.J."/>
        </authorList>
    </citation>
    <scope>NUCLEOTIDE SEQUENCE</scope>
</reference>
<dbReference type="EMBL" id="LAZR01008597">
    <property type="protein sequence ID" value="KKM77742.1"/>
    <property type="molecule type" value="Genomic_DNA"/>
</dbReference>
<accession>A0A0F9N8F9</accession>
<name>A0A0F9N8F9_9ZZZZ</name>
<dbReference type="AlphaFoldDB" id="A0A0F9N8F9"/>
<gene>
    <name evidence="1" type="ORF">LCGC14_1366980</name>
</gene>
<evidence type="ECO:0000313" key="1">
    <source>
        <dbReference type="EMBL" id="KKM77742.1"/>
    </source>
</evidence>
<protein>
    <submittedName>
        <fullName evidence="1">Uncharacterized protein</fullName>
    </submittedName>
</protein>